<dbReference type="RefSeq" id="WP_077548893.1">
    <property type="nucleotide sequence ID" value="NZ_JACHEJ010000011.1"/>
</dbReference>
<name>A0A7W9Z0Z2_9HYPH</name>
<dbReference type="AlphaFoldDB" id="A0A7W9Z0Z2"/>
<dbReference type="EMBL" id="JACHEJ010000011">
    <property type="protein sequence ID" value="MBB6181574.1"/>
    <property type="molecule type" value="Genomic_DNA"/>
</dbReference>
<protein>
    <submittedName>
        <fullName evidence="2">Uncharacterized protein</fullName>
    </submittedName>
</protein>
<proteinExistence type="predicted"/>
<evidence type="ECO:0000313" key="3">
    <source>
        <dbReference type="Proteomes" id="UP000535501"/>
    </source>
</evidence>
<comment type="caution">
    <text evidence="2">The sequence shown here is derived from an EMBL/GenBank/DDBJ whole genome shotgun (WGS) entry which is preliminary data.</text>
</comment>
<feature type="region of interest" description="Disordered" evidence="1">
    <location>
        <begin position="53"/>
        <end position="76"/>
    </location>
</feature>
<dbReference type="Proteomes" id="UP000535501">
    <property type="component" value="Unassembled WGS sequence"/>
</dbReference>
<sequence>MTRFHPGAFVDEQILIYRGLIDTLEQGERTEDVTRQLVNLYASVTALSKLKRKQSSETCDPATQKIDEAERNWQST</sequence>
<keyword evidence="3" id="KW-1185">Reference proteome</keyword>
<gene>
    <name evidence="2" type="ORF">HNQ75_003562</name>
</gene>
<evidence type="ECO:0000313" key="2">
    <source>
        <dbReference type="EMBL" id="MBB6181574.1"/>
    </source>
</evidence>
<accession>A0A7W9Z0Z2</accession>
<organism evidence="2 3">
    <name type="scientific">Pseudorhizobium flavum</name>
    <dbReference type="NCBI Taxonomy" id="1335061"/>
    <lineage>
        <taxon>Bacteria</taxon>
        <taxon>Pseudomonadati</taxon>
        <taxon>Pseudomonadota</taxon>
        <taxon>Alphaproteobacteria</taxon>
        <taxon>Hyphomicrobiales</taxon>
        <taxon>Rhizobiaceae</taxon>
        <taxon>Rhizobium/Agrobacterium group</taxon>
        <taxon>Pseudorhizobium</taxon>
    </lineage>
</organism>
<reference evidence="2 3" key="1">
    <citation type="submission" date="2020-08" db="EMBL/GenBank/DDBJ databases">
        <title>Genomic Encyclopedia of Type Strains, Phase IV (KMG-IV): sequencing the most valuable type-strain genomes for metagenomic binning, comparative biology and taxonomic classification.</title>
        <authorList>
            <person name="Goeker M."/>
        </authorList>
    </citation>
    <scope>NUCLEOTIDE SEQUENCE [LARGE SCALE GENOMIC DNA]</scope>
    <source>
        <strain evidence="2 3">DSM 102134</strain>
    </source>
</reference>
<feature type="compositionally biased region" description="Basic and acidic residues" evidence="1">
    <location>
        <begin position="65"/>
        <end position="76"/>
    </location>
</feature>
<evidence type="ECO:0000256" key="1">
    <source>
        <dbReference type="SAM" id="MobiDB-lite"/>
    </source>
</evidence>